<organism evidence="2">
    <name type="scientific">Timema bartmani</name>
    <dbReference type="NCBI Taxonomy" id="61472"/>
    <lineage>
        <taxon>Eukaryota</taxon>
        <taxon>Metazoa</taxon>
        <taxon>Ecdysozoa</taxon>
        <taxon>Arthropoda</taxon>
        <taxon>Hexapoda</taxon>
        <taxon>Insecta</taxon>
        <taxon>Pterygota</taxon>
        <taxon>Neoptera</taxon>
        <taxon>Polyneoptera</taxon>
        <taxon>Phasmatodea</taxon>
        <taxon>Timematodea</taxon>
        <taxon>Timematoidea</taxon>
        <taxon>Timematidae</taxon>
        <taxon>Timema</taxon>
    </lineage>
</organism>
<keyword evidence="1" id="KW-0732">Signal</keyword>
<dbReference type="EMBL" id="OD571579">
    <property type="protein sequence ID" value="CAD7449371.1"/>
    <property type="molecule type" value="Genomic_DNA"/>
</dbReference>
<sequence>MDLRLWLILFLVVPSSFVCRVVTIATELHNTRLNNICRRSNPNLPSEATSLGHAAISGCIATRSGVSNSLTMSAILDIENNEKNTVDIENNEKNTVDIENNEGATFHYAQYCRHLTAVHLPRLFTGLQLLHRVYLLANVTNLVHADVCHKPCPRRCLSQTLSTLVFVTNLVHTYAGT</sequence>
<proteinExistence type="predicted"/>
<evidence type="ECO:0000313" key="2">
    <source>
        <dbReference type="EMBL" id="CAD7449371.1"/>
    </source>
</evidence>
<feature type="chain" id="PRO_5031225457" evidence="1">
    <location>
        <begin position="19"/>
        <end position="177"/>
    </location>
</feature>
<dbReference type="AlphaFoldDB" id="A0A7R9I6G6"/>
<accession>A0A7R9I6G6</accession>
<evidence type="ECO:0000256" key="1">
    <source>
        <dbReference type="SAM" id="SignalP"/>
    </source>
</evidence>
<reference evidence="2" key="1">
    <citation type="submission" date="2020-11" db="EMBL/GenBank/DDBJ databases">
        <authorList>
            <person name="Tran Van P."/>
        </authorList>
    </citation>
    <scope>NUCLEOTIDE SEQUENCE</scope>
</reference>
<name>A0A7R9I6G6_9NEOP</name>
<feature type="signal peptide" evidence="1">
    <location>
        <begin position="1"/>
        <end position="18"/>
    </location>
</feature>
<protein>
    <submittedName>
        <fullName evidence="2">Uncharacterized protein</fullName>
    </submittedName>
</protein>
<gene>
    <name evidence="2" type="ORF">TBIB3V08_LOCUS11646</name>
</gene>